<evidence type="ECO:0000313" key="3">
    <source>
        <dbReference type="Proteomes" id="UP000016648"/>
    </source>
</evidence>
<dbReference type="AlphaFoldDB" id="U2P623"/>
<dbReference type="RefSeq" id="WP_021589824.1">
    <property type="nucleotide sequence ID" value="NZ_AWEY01000027.1"/>
</dbReference>
<dbReference type="Gene3D" id="3.10.450.50">
    <property type="match status" value="1"/>
</dbReference>
<comment type="caution">
    <text evidence="2">The sequence shown here is derived from an EMBL/GenBank/DDBJ whole genome shotgun (WGS) entry which is preliminary data.</text>
</comment>
<organism evidence="2 3">
    <name type="scientific">Segatella baroniae F0067</name>
    <dbReference type="NCBI Taxonomy" id="1115809"/>
    <lineage>
        <taxon>Bacteria</taxon>
        <taxon>Pseudomonadati</taxon>
        <taxon>Bacteroidota</taxon>
        <taxon>Bacteroidia</taxon>
        <taxon>Bacteroidales</taxon>
        <taxon>Prevotellaceae</taxon>
        <taxon>Segatella</taxon>
    </lineage>
</organism>
<evidence type="ECO:0000313" key="2">
    <source>
        <dbReference type="EMBL" id="ERK39164.1"/>
    </source>
</evidence>
<dbReference type="InterPro" id="IPR032710">
    <property type="entry name" value="NTF2-like_dom_sf"/>
</dbReference>
<feature type="domain" description="SnoaL-like" evidence="1">
    <location>
        <begin position="35"/>
        <end position="144"/>
    </location>
</feature>
<dbReference type="EMBL" id="AWEY01000027">
    <property type="protein sequence ID" value="ERK39164.1"/>
    <property type="molecule type" value="Genomic_DNA"/>
</dbReference>
<dbReference type="Pfam" id="PF13577">
    <property type="entry name" value="SnoaL_4"/>
    <property type="match status" value="1"/>
</dbReference>
<dbReference type="SUPFAM" id="SSF54427">
    <property type="entry name" value="NTF2-like"/>
    <property type="match status" value="1"/>
</dbReference>
<evidence type="ECO:0000259" key="1">
    <source>
        <dbReference type="Pfam" id="PF13577"/>
    </source>
</evidence>
<name>U2P623_9BACT</name>
<dbReference type="Proteomes" id="UP000016648">
    <property type="component" value="Unassembled WGS sequence"/>
</dbReference>
<dbReference type="PATRIC" id="fig|1115809.3.peg.1507"/>
<proteinExistence type="predicted"/>
<keyword evidence="3" id="KW-1185">Reference proteome</keyword>
<gene>
    <name evidence="2" type="ORF">HMPREF9135_2407</name>
</gene>
<protein>
    <submittedName>
        <fullName evidence="2">SnoaL-like domain protein</fullName>
    </submittedName>
</protein>
<accession>U2P623</accession>
<reference evidence="2 3" key="1">
    <citation type="submission" date="2013-08" db="EMBL/GenBank/DDBJ databases">
        <authorList>
            <person name="Durkin A.S."/>
            <person name="Haft D.R."/>
            <person name="McCorrison J."/>
            <person name="Torralba M."/>
            <person name="Gillis M."/>
            <person name="Haft D.H."/>
            <person name="Methe B."/>
            <person name="Sutton G."/>
            <person name="Nelson K.E."/>
        </authorList>
    </citation>
    <scope>NUCLEOTIDE SEQUENCE [LARGE SCALE GENOMIC DNA]</scope>
    <source>
        <strain evidence="2 3">F0067</strain>
    </source>
</reference>
<dbReference type="InterPro" id="IPR037401">
    <property type="entry name" value="SnoaL-like"/>
</dbReference>
<sequence length="150" mass="16614">MKRTLFIAVLMTAFNFATMNGQNINEKTLEQRIEAIEDRMAIKNVVDTFSTLADTKEVELQGLLFTEDAKVVNYAEGRPTTTLNGCREIVKAFGDYLATTELTFHQNGQQTVTLDGDRAAAVSYCTVTQILTRDGRRVMLVGAPATWTGL</sequence>